<dbReference type="RefSeq" id="XP_018005022.1">
    <property type="nucleotide sequence ID" value="XM_018142320.1"/>
</dbReference>
<evidence type="ECO:0000313" key="8">
    <source>
        <dbReference type="EMBL" id="KPI45059.1"/>
    </source>
</evidence>
<dbReference type="VEuPathDB" id="FungiDB:AB675_2354"/>
<feature type="domain" description="BTB" evidence="7">
    <location>
        <begin position="59"/>
        <end position="125"/>
    </location>
</feature>
<comment type="caution">
    <text evidence="8">The sequence shown here is derived from an EMBL/GenBank/DDBJ whole genome shotgun (WGS) entry which is preliminary data.</text>
</comment>
<dbReference type="InterPro" id="IPR053045">
    <property type="entry name" value="Zinc_cluster_trans_reg"/>
</dbReference>
<dbReference type="GO" id="GO:0046872">
    <property type="term" value="F:metal ion binding"/>
    <property type="evidence" value="ECO:0007669"/>
    <property type="project" value="UniProtKB-KW"/>
</dbReference>
<feature type="region of interest" description="Disordered" evidence="6">
    <location>
        <begin position="293"/>
        <end position="335"/>
    </location>
</feature>
<organism evidence="8 9">
    <name type="scientific">Cyphellophora attinorum</name>
    <dbReference type="NCBI Taxonomy" id="1664694"/>
    <lineage>
        <taxon>Eukaryota</taxon>
        <taxon>Fungi</taxon>
        <taxon>Dikarya</taxon>
        <taxon>Ascomycota</taxon>
        <taxon>Pezizomycotina</taxon>
        <taxon>Eurotiomycetes</taxon>
        <taxon>Chaetothyriomycetidae</taxon>
        <taxon>Chaetothyriales</taxon>
        <taxon>Cyphellophoraceae</taxon>
        <taxon>Cyphellophora</taxon>
    </lineage>
</organism>
<reference evidence="8 9" key="1">
    <citation type="submission" date="2015-06" db="EMBL/GenBank/DDBJ databases">
        <title>Draft genome of the ant-associated black yeast Phialophora attae CBS 131958.</title>
        <authorList>
            <person name="Moreno L.F."/>
            <person name="Stielow B.J."/>
            <person name="de Hoog S."/>
            <person name="Vicente V.A."/>
            <person name="Weiss V.A."/>
            <person name="de Vries M."/>
            <person name="Cruz L.M."/>
            <person name="Souza E.M."/>
        </authorList>
    </citation>
    <scope>NUCLEOTIDE SEQUENCE [LARGE SCALE GENOMIC DNA]</scope>
    <source>
        <strain evidence="8 9">CBS 131958</strain>
    </source>
</reference>
<accession>A0A0N0NRN8</accession>
<dbReference type="EMBL" id="LFJN01000002">
    <property type="protein sequence ID" value="KPI45059.1"/>
    <property type="molecule type" value="Genomic_DNA"/>
</dbReference>
<keyword evidence="3" id="KW-0805">Transcription regulation</keyword>
<dbReference type="STRING" id="1664694.A0A0N0NRN8"/>
<evidence type="ECO:0000313" key="9">
    <source>
        <dbReference type="Proteomes" id="UP000038010"/>
    </source>
</evidence>
<feature type="compositionally biased region" description="Polar residues" evidence="6">
    <location>
        <begin position="354"/>
        <end position="375"/>
    </location>
</feature>
<dbReference type="PROSITE" id="PS50097">
    <property type="entry name" value="BTB"/>
    <property type="match status" value="1"/>
</dbReference>
<keyword evidence="5" id="KW-0539">Nucleus</keyword>
<dbReference type="Gene3D" id="3.30.710.10">
    <property type="entry name" value="Potassium Channel Kv1.1, Chain A"/>
    <property type="match status" value="1"/>
</dbReference>
<sequence length="691" mass="77256">MADIEGATQVEGDDVEMVGEEDAAEVADDAAAGEDQEETVVSTINPQTIFLEYLKSPIVDLNIGSGAEKTKLTAHRALLERSSYFAERLAALPANKLTLAFPDESLDAFGCFLQYQYTGEYFPRRLPNVPDGLETDPSQPAVDDTGSQLLKHARVYTLAEKLQIPELKTLAHSKIHRINSTAVGEIAYARYVYGNTPQDDVTIRKPVAAFWATRSHVLRHEAEEEFKAMCLDHPQFGFDVLSIVLDQREKRQREREEDGTPGGSKGRKRMRPSVQDRPCKRCIKRNIGHLCHDEPREAQRKSKGELDIGAEDEKSPKDEYAVTPTLPGASMTEESSSALMQDNIMGMMPDASDKTPNANSGVPAQPNALNGNAQTPFGYNNQWLASQNQFQDMHNYHPNFMFNANEVADEYNLVNDFLSTSLLEEGTMYANDEFRGAFSDPSFGNFNAVSFPPNNGAFLPTPQQQMPNNQAAAAQGASISRPASTKPISDKAREKYYMTAADPAGNDPPEERMNKLLKAKYDAGLLKPFNYVNGYARLNKPKFRERMQSLTDIELVLVEMWFERNLMEYDRVFASMAIPACCWRRTGEIFRGNKEMAELIHVPIESLRDGKLAIHEIIVEDQLVSYWEKFCAICFDQQQKAMLTSCTLRSPTAGSDSPDIHCCFSFTIKRDNHNIPSLIVGNFLPMDPPQG</sequence>
<evidence type="ECO:0000256" key="5">
    <source>
        <dbReference type="ARBA" id="ARBA00023242"/>
    </source>
</evidence>
<protein>
    <submittedName>
        <fullName evidence="8">Regulator of drug sensitivity 2</fullName>
    </submittedName>
</protein>
<feature type="region of interest" description="Disordered" evidence="6">
    <location>
        <begin position="467"/>
        <end position="487"/>
    </location>
</feature>
<evidence type="ECO:0000256" key="6">
    <source>
        <dbReference type="SAM" id="MobiDB-lite"/>
    </source>
</evidence>
<dbReference type="InterPro" id="IPR056751">
    <property type="entry name" value="PAS_13"/>
</dbReference>
<dbReference type="GeneID" id="28734200"/>
<dbReference type="CDD" id="cd18186">
    <property type="entry name" value="BTB_POZ_ZBTB_KLHL-like"/>
    <property type="match status" value="1"/>
</dbReference>
<name>A0A0N0NRN8_9EURO</name>
<feature type="region of interest" description="Disordered" evidence="6">
    <location>
        <begin position="249"/>
        <end position="279"/>
    </location>
</feature>
<keyword evidence="9" id="KW-1185">Reference proteome</keyword>
<evidence type="ECO:0000256" key="2">
    <source>
        <dbReference type="ARBA" id="ARBA00022723"/>
    </source>
</evidence>
<keyword evidence="2" id="KW-0479">Metal-binding</keyword>
<dbReference type="Proteomes" id="UP000038010">
    <property type="component" value="Unassembled WGS sequence"/>
</dbReference>
<dbReference type="GO" id="GO:0005634">
    <property type="term" value="C:nucleus"/>
    <property type="evidence" value="ECO:0007669"/>
    <property type="project" value="UniProtKB-SubCell"/>
</dbReference>
<gene>
    <name evidence="8" type="ORF">AB675_2354</name>
</gene>
<evidence type="ECO:0000259" key="7">
    <source>
        <dbReference type="PROSITE" id="PS50097"/>
    </source>
</evidence>
<evidence type="ECO:0000256" key="3">
    <source>
        <dbReference type="ARBA" id="ARBA00023015"/>
    </source>
</evidence>
<feature type="compositionally biased region" description="Basic and acidic residues" evidence="6">
    <location>
        <begin position="249"/>
        <end position="258"/>
    </location>
</feature>
<dbReference type="GO" id="GO:0000977">
    <property type="term" value="F:RNA polymerase II transcription regulatory region sequence-specific DNA binding"/>
    <property type="evidence" value="ECO:0007669"/>
    <property type="project" value="TreeGrafter"/>
</dbReference>
<evidence type="ECO:0000256" key="4">
    <source>
        <dbReference type="ARBA" id="ARBA00023163"/>
    </source>
</evidence>
<feature type="compositionally biased region" description="Basic and acidic residues" evidence="6">
    <location>
        <begin position="293"/>
        <end position="320"/>
    </location>
</feature>
<dbReference type="OrthoDB" id="65716at2759"/>
<dbReference type="PANTHER" id="PTHR31986">
    <property type="entry name" value="REGULATOR OF DRUG SENSITIVITY 2"/>
    <property type="match status" value="1"/>
</dbReference>
<dbReference type="PANTHER" id="PTHR31986:SF7">
    <property type="entry name" value="REGULATOR OF DRUG SENSITIVITY 2"/>
    <property type="match status" value="1"/>
</dbReference>
<evidence type="ECO:0000256" key="1">
    <source>
        <dbReference type="ARBA" id="ARBA00004123"/>
    </source>
</evidence>
<dbReference type="Pfam" id="PF24990">
    <property type="entry name" value="PAS_13"/>
    <property type="match status" value="1"/>
</dbReference>
<dbReference type="SUPFAM" id="SSF54695">
    <property type="entry name" value="POZ domain"/>
    <property type="match status" value="1"/>
</dbReference>
<dbReference type="InterPro" id="IPR000210">
    <property type="entry name" value="BTB/POZ_dom"/>
</dbReference>
<keyword evidence="4" id="KW-0804">Transcription</keyword>
<feature type="region of interest" description="Disordered" evidence="6">
    <location>
        <begin position="351"/>
        <end position="375"/>
    </location>
</feature>
<feature type="compositionally biased region" description="Low complexity" evidence="6">
    <location>
        <begin position="467"/>
        <end position="477"/>
    </location>
</feature>
<dbReference type="AlphaFoldDB" id="A0A0N0NRN8"/>
<dbReference type="InterPro" id="IPR011333">
    <property type="entry name" value="SKP1/BTB/POZ_sf"/>
</dbReference>
<comment type="subcellular location">
    <subcellularLocation>
        <location evidence="1">Nucleus</location>
    </subcellularLocation>
</comment>
<proteinExistence type="predicted"/>